<dbReference type="GO" id="GO:0005886">
    <property type="term" value="C:plasma membrane"/>
    <property type="evidence" value="ECO:0007669"/>
    <property type="project" value="TreeGrafter"/>
</dbReference>
<dbReference type="SUPFAM" id="SSF81324">
    <property type="entry name" value="Voltage-gated potassium channels"/>
    <property type="match status" value="2"/>
</dbReference>
<feature type="transmembrane region" description="Helical" evidence="10">
    <location>
        <begin position="34"/>
        <end position="52"/>
    </location>
</feature>
<keyword evidence="4 10" id="KW-1133">Transmembrane helix</keyword>
<keyword evidence="5 8" id="KW-0406">Ion transport</keyword>
<dbReference type="Proteomes" id="UP000031036">
    <property type="component" value="Unassembled WGS sequence"/>
</dbReference>
<evidence type="ECO:0000259" key="11">
    <source>
        <dbReference type="Pfam" id="PF07885"/>
    </source>
</evidence>
<feature type="compositionally biased region" description="Basic residues" evidence="9">
    <location>
        <begin position="248"/>
        <end position="264"/>
    </location>
</feature>
<dbReference type="OMA" id="ITEQCIV"/>
<evidence type="ECO:0000256" key="7">
    <source>
        <dbReference type="ARBA" id="ARBA00023303"/>
    </source>
</evidence>
<gene>
    <name evidence="12" type="primary">KCNK9</name>
    <name evidence="12" type="ORF">Tcan_17724</name>
</gene>
<keyword evidence="13" id="KW-1185">Reference proteome</keyword>
<dbReference type="PANTHER" id="PTHR11003:SF69">
    <property type="entry name" value="POTASSIUM CHANNEL DOMAIN-CONTAINING PROTEIN"/>
    <property type="match status" value="1"/>
</dbReference>
<feature type="region of interest" description="Disordered" evidence="9">
    <location>
        <begin position="241"/>
        <end position="313"/>
    </location>
</feature>
<sequence>MEDHRRERGMDARHLAQLITEQCIVHVPGPRQQWNFLNAALYAFGILTTLGYGKIEPLTTNGRIFAVIYGFIGIPVTVIIFTNFGRYIQYLEEHVLLRICGKKLNEHRGYNSLPASALFITVAGYLVAGASLLPFLNGKFDFFNGIYWAFLCFTAIEYGELVPENLKVQELINAVAQNIGIEPSMMRDIDLESLVSVAIKVKEGKLSRVPQTHMVCDGIWPPELVPLFIKEGAFPEFVDDDKASARSSSRRRRSLSLPHSRKPSVRFQELEQQPPPQTDYVHKEGAYCEHSDQKDTQSRVANATYGHNKAKAG</sequence>
<evidence type="ECO:0000256" key="2">
    <source>
        <dbReference type="ARBA" id="ARBA00022448"/>
    </source>
</evidence>
<organism evidence="12 13">
    <name type="scientific">Toxocara canis</name>
    <name type="common">Canine roundworm</name>
    <dbReference type="NCBI Taxonomy" id="6265"/>
    <lineage>
        <taxon>Eukaryota</taxon>
        <taxon>Metazoa</taxon>
        <taxon>Ecdysozoa</taxon>
        <taxon>Nematoda</taxon>
        <taxon>Chromadorea</taxon>
        <taxon>Rhabditida</taxon>
        <taxon>Spirurina</taxon>
        <taxon>Ascaridomorpha</taxon>
        <taxon>Ascaridoidea</taxon>
        <taxon>Toxocaridae</taxon>
        <taxon>Toxocara</taxon>
    </lineage>
</organism>
<evidence type="ECO:0000256" key="3">
    <source>
        <dbReference type="ARBA" id="ARBA00022692"/>
    </source>
</evidence>
<evidence type="ECO:0000256" key="9">
    <source>
        <dbReference type="SAM" id="MobiDB-lite"/>
    </source>
</evidence>
<evidence type="ECO:0000256" key="4">
    <source>
        <dbReference type="ARBA" id="ARBA00022989"/>
    </source>
</evidence>
<reference evidence="12 13" key="1">
    <citation type="submission" date="2014-11" db="EMBL/GenBank/DDBJ databases">
        <title>Genetic blueprint of the zoonotic pathogen Toxocara canis.</title>
        <authorList>
            <person name="Zhu X.-Q."/>
            <person name="Korhonen P.K."/>
            <person name="Cai H."/>
            <person name="Young N.D."/>
            <person name="Nejsum P."/>
            <person name="von Samson-Himmelstjerna G."/>
            <person name="Boag P.R."/>
            <person name="Tan P."/>
            <person name="Li Q."/>
            <person name="Min J."/>
            <person name="Yang Y."/>
            <person name="Wang X."/>
            <person name="Fang X."/>
            <person name="Hall R.S."/>
            <person name="Hofmann A."/>
            <person name="Sternberg P.W."/>
            <person name="Jex A.R."/>
            <person name="Gasser R.B."/>
        </authorList>
    </citation>
    <scope>NUCLEOTIDE SEQUENCE [LARGE SCALE GENOMIC DNA]</scope>
    <source>
        <strain evidence="12">PN_DK_2014</strain>
    </source>
</reference>
<feature type="domain" description="Potassium channel" evidence="11">
    <location>
        <begin position="31"/>
        <end position="89"/>
    </location>
</feature>
<dbReference type="InterPro" id="IPR003280">
    <property type="entry name" value="2pore_dom_K_chnl"/>
</dbReference>
<proteinExistence type="inferred from homology"/>
<evidence type="ECO:0000256" key="1">
    <source>
        <dbReference type="ARBA" id="ARBA00004141"/>
    </source>
</evidence>
<dbReference type="GO" id="GO:0030322">
    <property type="term" value="P:stabilization of membrane potential"/>
    <property type="evidence" value="ECO:0007669"/>
    <property type="project" value="TreeGrafter"/>
</dbReference>
<feature type="domain" description="Potassium channel" evidence="11">
    <location>
        <begin position="124"/>
        <end position="164"/>
    </location>
</feature>
<evidence type="ECO:0000256" key="5">
    <source>
        <dbReference type="ARBA" id="ARBA00023065"/>
    </source>
</evidence>
<dbReference type="PRINTS" id="PR01333">
    <property type="entry name" value="2POREKCHANEL"/>
</dbReference>
<keyword evidence="2 8" id="KW-0813">Transport</keyword>
<keyword evidence="3 8" id="KW-0812">Transmembrane</keyword>
<evidence type="ECO:0000256" key="10">
    <source>
        <dbReference type="SAM" id="Phobius"/>
    </source>
</evidence>
<feature type="transmembrane region" description="Helical" evidence="10">
    <location>
        <begin position="64"/>
        <end position="88"/>
    </location>
</feature>
<comment type="caution">
    <text evidence="12">The sequence shown here is derived from an EMBL/GenBank/DDBJ whole genome shotgun (WGS) entry which is preliminary data.</text>
</comment>
<protein>
    <submittedName>
        <fullName evidence="12">Potassium channel subfamily K member 9</fullName>
    </submittedName>
</protein>
<comment type="subcellular location">
    <subcellularLocation>
        <location evidence="1">Membrane</location>
        <topology evidence="1">Multi-pass membrane protein</topology>
    </subcellularLocation>
</comment>
<evidence type="ECO:0000256" key="6">
    <source>
        <dbReference type="ARBA" id="ARBA00023136"/>
    </source>
</evidence>
<dbReference type="EMBL" id="JPKZ01000645">
    <property type="protein sequence ID" value="KHN86116.1"/>
    <property type="molecule type" value="Genomic_DNA"/>
</dbReference>
<name>A0A0B2VRD7_TOXCA</name>
<dbReference type="Gene3D" id="1.10.287.70">
    <property type="match status" value="1"/>
</dbReference>
<dbReference type="InterPro" id="IPR013099">
    <property type="entry name" value="K_chnl_dom"/>
</dbReference>
<evidence type="ECO:0000256" key="8">
    <source>
        <dbReference type="RuleBase" id="RU003857"/>
    </source>
</evidence>
<feature type="transmembrane region" description="Helical" evidence="10">
    <location>
        <begin position="109"/>
        <end position="136"/>
    </location>
</feature>
<evidence type="ECO:0000313" key="12">
    <source>
        <dbReference type="EMBL" id="KHN86116.1"/>
    </source>
</evidence>
<dbReference type="PANTHER" id="PTHR11003">
    <property type="entry name" value="POTASSIUM CHANNEL, SUBFAMILY K"/>
    <property type="match status" value="1"/>
</dbReference>
<comment type="similarity">
    <text evidence="8">Belongs to the two pore domain potassium channel (TC 1.A.1.8) family.</text>
</comment>
<dbReference type="OrthoDB" id="297496at2759"/>
<dbReference type="GO" id="GO:0022841">
    <property type="term" value="F:potassium ion leak channel activity"/>
    <property type="evidence" value="ECO:0007669"/>
    <property type="project" value="TreeGrafter"/>
</dbReference>
<accession>A0A0B2VRD7</accession>
<dbReference type="STRING" id="6265.A0A0B2VRD7"/>
<dbReference type="AlphaFoldDB" id="A0A0B2VRD7"/>
<dbReference type="Pfam" id="PF07885">
    <property type="entry name" value="Ion_trans_2"/>
    <property type="match status" value="2"/>
</dbReference>
<keyword evidence="7 8" id="KW-0407">Ion channel</keyword>
<keyword evidence="6 10" id="KW-0472">Membrane</keyword>
<dbReference type="GO" id="GO:0015271">
    <property type="term" value="F:outward rectifier potassium channel activity"/>
    <property type="evidence" value="ECO:0007669"/>
    <property type="project" value="TreeGrafter"/>
</dbReference>
<feature type="compositionally biased region" description="Basic and acidic residues" evidence="9">
    <location>
        <begin position="280"/>
        <end position="297"/>
    </location>
</feature>
<evidence type="ECO:0000313" key="13">
    <source>
        <dbReference type="Proteomes" id="UP000031036"/>
    </source>
</evidence>